<gene>
    <name evidence="1" type="ORF">STRCI_003002</name>
</gene>
<proteinExistence type="predicted"/>
<protein>
    <submittedName>
        <fullName evidence="1">PqqD family protein</fullName>
    </submittedName>
</protein>
<dbReference type="Gene3D" id="1.10.10.1150">
    <property type="entry name" value="Coenzyme PQQ synthesis protein D (PqqD)"/>
    <property type="match status" value="1"/>
</dbReference>
<reference evidence="1" key="1">
    <citation type="submission" date="2022-12" db="EMBL/GenBank/DDBJ databases">
        <authorList>
            <person name="Ruckert C."/>
            <person name="Busche T."/>
            <person name="Kalinowski J."/>
            <person name="Wittmann C."/>
        </authorList>
    </citation>
    <scope>NUCLEOTIDE SEQUENCE</scope>
    <source>
        <strain evidence="1">DSM 40467</strain>
    </source>
</reference>
<dbReference type="Proteomes" id="UP001164439">
    <property type="component" value="Chromosome"/>
</dbReference>
<name>A0ABY7KCJ4_9ACTN</name>
<keyword evidence="2" id="KW-1185">Reference proteome</keyword>
<evidence type="ECO:0000313" key="1">
    <source>
        <dbReference type="EMBL" id="WAZ21803.1"/>
    </source>
</evidence>
<sequence length="93" mass="10027">MAPLTVTPASVASLPLNVRMRNHRGTMFAAGYEHTVELSESAVFVWRHIDGARTVAELGALLAAEYAIDEESATEDVCELFTQLTAHGVLDIA</sequence>
<dbReference type="InterPro" id="IPR041881">
    <property type="entry name" value="PqqD_sf"/>
</dbReference>
<dbReference type="Pfam" id="PF05402">
    <property type="entry name" value="PqqD"/>
    <property type="match status" value="1"/>
</dbReference>
<dbReference type="InterPro" id="IPR008792">
    <property type="entry name" value="PQQD"/>
</dbReference>
<organism evidence="1 2">
    <name type="scientific">Streptomyces cinnabarinus</name>
    <dbReference type="NCBI Taxonomy" id="67287"/>
    <lineage>
        <taxon>Bacteria</taxon>
        <taxon>Bacillati</taxon>
        <taxon>Actinomycetota</taxon>
        <taxon>Actinomycetes</taxon>
        <taxon>Kitasatosporales</taxon>
        <taxon>Streptomycetaceae</taxon>
        <taxon>Streptomyces</taxon>
    </lineage>
</organism>
<dbReference type="EMBL" id="CP114413">
    <property type="protein sequence ID" value="WAZ21803.1"/>
    <property type="molecule type" value="Genomic_DNA"/>
</dbReference>
<dbReference type="RefSeq" id="WP_269659441.1">
    <property type="nucleotide sequence ID" value="NZ_CP114413.1"/>
</dbReference>
<accession>A0ABY7KCJ4</accession>
<evidence type="ECO:0000313" key="2">
    <source>
        <dbReference type="Proteomes" id="UP001164439"/>
    </source>
</evidence>